<comment type="function">
    <text evidence="9">Channel that opens in response to stretch forces in the membrane lipid bilayer. May participate in the regulation of osmotic pressure changes within the cell.</text>
</comment>
<evidence type="ECO:0000256" key="7">
    <source>
        <dbReference type="ARBA" id="ARBA00023136"/>
    </source>
</evidence>
<dbReference type="InterPro" id="IPR037673">
    <property type="entry name" value="MSC/AndL"/>
</dbReference>
<organism evidence="10 11">
    <name type="scientific">Salana multivorans</name>
    <dbReference type="NCBI Taxonomy" id="120377"/>
    <lineage>
        <taxon>Bacteria</taxon>
        <taxon>Bacillati</taxon>
        <taxon>Actinomycetota</taxon>
        <taxon>Actinomycetes</taxon>
        <taxon>Micrococcales</taxon>
        <taxon>Beutenbergiaceae</taxon>
        <taxon>Salana</taxon>
    </lineage>
</organism>
<dbReference type="Proteomes" id="UP000275356">
    <property type="component" value="Unassembled WGS sequence"/>
</dbReference>
<gene>
    <name evidence="9" type="primary">mscL</name>
    <name evidence="10" type="ORF">EDD28_0505</name>
</gene>
<comment type="subunit">
    <text evidence="9">Homopentamer.</text>
</comment>
<dbReference type="PANTHER" id="PTHR30266:SF2">
    <property type="entry name" value="LARGE-CONDUCTANCE MECHANOSENSITIVE CHANNEL"/>
    <property type="match status" value="1"/>
</dbReference>
<evidence type="ECO:0000256" key="5">
    <source>
        <dbReference type="ARBA" id="ARBA00022989"/>
    </source>
</evidence>
<keyword evidence="11" id="KW-1185">Reference proteome</keyword>
<name>A0A3N2D834_9MICO</name>
<keyword evidence="3 9" id="KW-1003">Cell membrane</keyword>
<dbReference type="Gene3D" id="1.10.1200.120">
    <property type="entry name" value="Large-conductance mechanosensitive channel, MscL, domain 1"/>
    <property type="match status" value="1"/>
</dbReference>
<dbReference type="GO" id="GO:0005886">
    <property type="term" value="C:plasma membrane"/>
    <property type="evidence" value="ECO:0007669"/>
    <property type="project" value="UniProtKB-SubCell"/>
</dbReference>
<keyword evidence="8 9" id="KW-0407">Ion channel</keyword>
<sequence length="144" mass="15220">MSTTNALQKTGGVLNGFKEFISRGNAVDLAVGVVIGAAFGAVIDSIVTSILEPLIAAIFGKPDLTGIWTWNLNGAAIQPFAVVTALINFLLVAAAIYFLVVMPLNALAAKRAKTEEEPAPEEKSQESILLTEIRDLLASQKPQV</sequence>
<dbReference type="NCBIfam" id="TIGR00220">
    <property type="entry name" value="mscL"/>
    <property type="match status" value="1"/>
</dbReference>
<dbReference type="RefSeq" id="WP_123738180.1">
    <property type="nucleotide sequence ID" value="NZ_CALFQU010000020.1"/>
</dbReference>
<keyword evidence="4 9" id="KW-0812">Transmembrane</keyword>
<keyword evidence="5 9" id="KW-1133">Transmembrane helix</keyword>
<feature type="transmembrane region" description="Helical" evidence="9">
    <location>
        <begin position="27"/>
        <end position="60"/>
    </location>
</feature>
<evidence type="ECO:0000256" key="8">
    <source>
        <dbReference type="ARBA" id="ARBA00023303"/>
    </source>
</evidence>
<dbReference type="InterPro" id="IPR036019">
    <property type="entry name" value="MscL_channel"/>
</dbReference>
<keyword evidence="6 9" id="KW-0406">Ion transport</keyword>
<evidence type="ECO:0000256" key="1">
    <source>
        <dbReference type="ARBA" id="ARBA00004141"/>
    </source>
</evidence>
<keyword evidence="7 9" id="KW-0472">Membrane</keyword>
<comment type="caution">
    <text evidence="10">The sequence shown here is derived from an EMBL/GenBank/DDBJ whole genome shotgun (WGS) entry which is preliminary data.</text>
</comment>
<dbReference type="PANTHER" id="PTHR30266">
    <property type="entry name" value="MECHANOSENSITIVE CHANNEL MSCL"/>
    <property type="match status" value="1"/>
</dbReference>
<comment type="subcellular location">
    <subcellularLocation>
        <location evidence="9">Cell membrane</location>
        <topology evidence="9">Multi-pass membrane protein</topology>
    </subcellularLocation>
    <subcellularLocation>
        <location evidence="1">Membrane</location>
        <topology evidence="1">Multi-pass membrane protein</topology>
    </subcellularLocation>
</comment>
<evidence type="ECO:0000256" key="9">
    <source>
        <dbReference type="HAMAP-Rule" id="MF_00115"/>
    </source>
</evidence>
<evidence type="ECO:0000313" key="11">
    <source>
        <dbReference type="Proteomes" id="UP000275356"/>
    </source>
</evidence>
<comment type="similarity">
    <text evidence="9">Belongs to the MscL family.</text>
</comment>
<proteinExistence type="inferred from homology"/>
<keyword evidence="2 9" id="KW-0813">Transport</keyword>
<evidence type="ECO:0000256" key="2">
    <source>
        <dbReference type="ARBA" id="ARBA00022448"/>
    </source>
</evidence>
<accession>A0A3N2D834</accession>
<evidence type="ECO:0000256" key="3">
    <source>
        <dbReference type="ARBA" id="ARBA00022475"/>
    </source>
</evidence>
<dbReference type="InterPro" id="IPR001185">
    <property type="entry name" value="MS_channel"/>
</dbReference>
<dbReference type="Pfam" id="PF01741">
    <property type="entry name" value="MscL"/>
    <property type="match status" value="1"/>
</dbReference>
<dbReference type="HAMAP" id="MF_00115">
    <property type="entry name" value="MscL"/>
    <property type="match status" value="1"/>
</dbReference>
<dbReference type="GO" id="GO:0008381">
    <property type="term" value="F:mechanosensitive monoatomic ion channel activity"/>
    <property type="evidence" value="ECO:0007669"/>
    <property type="project" value="UniProtKB-UniRule"/>
</dbReference>
<feature type="transmembrane region" description="Helical" evidence="9">
    <location>
        <begin position="80"/>
        <end position="101"/>
    </location>
</feature>
<evidence type="ECO:0000256" key="6">
    <source>
        <dbReference type="ARBA" id="ARBA00023065"/>
    </source>
</evidence>
<reference evidence="10 11" key="1">
    <citation type="submission" date="2018-11" db="EMBL/GenBank/DDBJ databases">
        <title>Sequencing the genomes of 1000 actinobacteria strains.</title>
        <authorList>
            <person name="Klenk H.-P."/>
        </authorList>
    </citation>
    <scope>NUCLEOTIDE SEQUENCE [LARGE SCALE GENOMIC DNA]</scope>
    <source>
        <strain evidence="10 11">DSM 13521</strain>
    </source>
</reference>
<evidence type="ECO:0000313" key="10">
    <source>
        <dbReference type="EMBL" id="ROR95937.1"/>
    </source>
</evidence>
<dbReference type="SUPFAM" id="SSF81330">
    <property type="entry name" value="Gated mechanosensitive channel"/>
    <property type="match status" value="1"/>
</dbReference>
<dbReference type="OrthoDB" id="9810350at2"/>
<dbReference type="AlphaFoldDB" id="A0A3N2D834"/>
<evidence type="ECO:0000256" key="4">
    <source>
        <dbReference type="ARBA" id="ARBA00022692"/>
    </source>
</evidence>
<dbReference type="EMBL" id="RKHQ01000001">
    <property type="protein sequence ID" value="ROR95937.1"/>
    <property type="molecule type" value="Genomic_DNA"/>
</dbReference>
<protein>
    <recommendedName>
        <fullName evidence="9">Large-conductance mechanosensitive channel</fullName>
    </recommendedName>
</protein>
<dbReference type="PRINTS" id="PR01264">
    <property type="entry name" value="MECHCHANNEL"/>
</dbReference>